<organism evidence="2 3">
    <name type="scientific">Adiantum capillus-veneris</name>
    <name type="common">Maidenhair fern</name>
    <dbReference type="NCBI Taxonomy" id="13818"/>
    <lineage>
        <taxon>Eukaryota</taxon>
        <taxon>Viridiplantae</taxon>
        <taxon>Streptophyta</taxon>
        <taxon>Embryophyta</taxon>
        <taxon>Tracheophyta</taxon>
        <taxon>Polypodiopsida</taxon>
        <taxon>Polypodiidae</taxon>
        <taxon>Polypodiales</taxon>
        <taxon>Pteridineae</taxon>
        <taxon>Pteridaceae</taxon>
        <taxon>Vittarioideae</taxon>
        <taxon>Adiantum</taxon>
    </lineage>
</organism>
<evidence type="ECO:0000256" key="1">
    <source>
        <dbReference type="SAM" id="SignalP"/>
    </source>
</evidence>
<feature type="signal peptide" evidence="1">
    <location>
        <begin position="1"/>
        <end position="21"/>
    </location>
</feature>
<evidence type="ECO:0000313" key="3">
    <source>
        <dbReference type="Proteomes" id="UP000886520"/>
    </source>
</evidence>
<keyword evidence="1" id="KW-0732">Signal</keyword>
<sequence length="118" mass="13574">MSHPLCIHCVVIIWDGGSIFSGVLLSQYCCCTCMLVSTKACTHDLAESILVSTKPWLREMHERIVNRDIYREKEQVEIIPPKLFFLSRQEAQTLINMNLETCDSFTQTTSKTYIIFLP</sequence>
<gene>
    <name evidence="2" type="ORF">GOP47_0020386</name>
</gene>
<dbReference type="AlphaFoldDB" id="A0A9D4UCY7"/>
<keyword evidence="3" id="KW-1185">Reference proteome</keyword>
<evidence type="ECO:0000313" key="2">
    <source>
        <dbReference type="EMBL" id="KAI5065691.1"/>
    </source>
</evidence>
<accession>A0A9D4UCY7</accession>
<feature type="chain" id="PRO_5039477918" evidence="1">
    <location>
        <begin position="22"/>
        <end position="118"/>
    </location>
</feature>
<name>A0A9D4UCY7_ADICA</name>
<comment type="caution">
    <text evidence="2">The sequence shown here is derived from an EMBL/GenBank/DDBJ whole genome shotgun (WGS) entry which is preliminary data.</text>
</comment>
<reference evidence="2" key="1">
    <citation type="submission" date="2021-01" db="EMBL/GenBank/DDBJ databases">
        <title>Adiantum capillus-veneris genome.</title>
        <authorList>
            <person name="Fang Y."/>
            <person name="Liao Q."/>
        </authorList>
    </citation>
    <scope>NUCLEOTIDE SEQUENCE</scope>
    <source>
        <strain evidence="2">H3</strain>
        <tissue evidence="2">Leaf</tissue>
    </source>
</reference>
<dbReference type="EMBL" id="JABFUD020000019">
    <property type="protein sequence ID" value="KAI5065691.1"/>
    <property type="molecule type" value="Genomic_DNA"/>
</dbReference>
<protein>
    <submittedName>
        <fullName evidence="2">Uncharacterized protein</fullName>
    </submittedName>
</protein>
<dbReference type="Proteomes" id="UP000886520">
    <property type="component" value="Chromosome 19"/>
</dbReference>
<proteinExistence type="predicted"/>